<feature type="domain" description="AIG1-type G" evidence="4">
    <location>
        <begin position="44"/>
        <end position="203"/>
    </location>
</feature>
<dbReference type="Pfam" id="PF04548">
    <property type="entry name" value="AIG1"/>
    <property type="match status" value="1"/>
</dbReference>
<dbReference type="PANTHER" id="PTHR32046:SF11">
    <property type="entry name" value="IMMUNE-ASSOCIATED NUCLEOTIDE-BINDING PROTEIN 10-LIKE"/>
    <property type="match status" value="1"/>
</dbReference>
<sequence length="532" mass="59677">MSQSSLSNSTNAPIVPIASAGTNVSGDKPARVMTIQSWAKRVMNIVLIGETGVGKTAMLNLLANVCAGVPMEEFEEKNELNNEEGGSTAGSQTNKPRFYSITSANGHKVNILDTPGLADTRGIDKDKEHQAAIAEAIKTNFDVIDAVIILANGTLPRLGAATEYTLTTISGMFPNSIVDNIAFVLTMVSNPSSNNFTRTSLPKQLQNSRIWPVDNPFAQWLKYQKELLKDPPTSEDDLQEMLGSARRGYNKTLKMLSELFQYLDKCRVQPTHSIFDLYIMSTDIEVRISNVIAGMTQTEDKRMKLKKLQEDYQILGHTMTREKYERIIQSPVYEHEDTGSVHNTLCVAGNCYKNCHTKCTVGFTMDRETLARMCASFEETPGVALLKRRCKDCGHLAEDHQHYRSQWVKKVKTDTVIDQEVLRRYKAAKSESDQVTILMAESQKEIKQLEENIVGFEKELTDLCEKYNKLSLSGSFIGYISSAISLLSIRQVTLVKDGSDPEAINRMAKRIERLEKKRKVLEEAEKQRGRKK</sequence>
<evidence type="ECO:0000313" key="5">
    <source>
        <dbReference type="EMBL" id="GAW10053.1"/>
    </source>
</evidence>
<proteinExistence type="predicted"/>
<feature type="compositionally biased region" description="Polar residues" evidence="3">
    <location>
        <begin position="1"/>
        <end position="12"/>
    </location>
</feature>
<keyword evidence="6" id="KW-1185">Reference proteome</keyword>
<dbReference type="CDD" id="cd00882">
    <property type="entry name" value="Ras_like_GTPase"/>
    <property type="match status" value="1"/>
</dbReference>
<name>A0A1Q3ES81_LENED</name>
<dbReference type="Proteomes" id="UP000188533">
    <property type="component" value="Unassembled WGS sequence"/>
</dbReference>
<keyword evidence="2" id="KW-0175">Coiled coil</keyword>
<dbReference type="STRING" id="5353.A0A1Q3ES81"/>
<dbReference type="InterPro" id="IPR006703">
    <property type="entry name" value="G_AIG1"/>
</dbReference>
<reference evidence="5 6" key="2">
    <citation type="submission" date="2017-02" db="EMBL/GenBank/DDBJ databases">
        <title>A genome survey and senescence transcriptome analysis in Lentinula edodes.</title>
        <authorList>
            <person name="Sakamoto Y."/>
            <person name="Nakade K."/>
            <person name="Sato S."/>
            <person name="Yoshida Y."/>
            <person name="Miyazaki K."/>
            <person name="Natsume S."/>
            <person name="Konno N."/>
        </authorList>
    </citation>
    <scope>NUCLEOTIDE SEQUENCE [LARGE SCALE GENOMIC DNA]</scope>
    <source>
        <strain evidence="5 6">NBRC 111202</strain>
    </source>
</reference>
<dbReference type="EMBL" id="BDGU01001528">
    <property type="protein sequence ID" value="GAW10053.1"/>
    <property type="molecule type" value="Genomic_DNA"/>
</dbReference>
<dbReference type="PANTHER" id="PTHR32046">
    <property type="entry name" value="G DOMAIN-CONTAINING PROTEIN"/>
    <property type="match status" value="1"/>
</dbReference>
<evidence type="ECO:0000259" key="4">
    <source>
        <dbReference type="Pfam" id="PF04548"/>
    </source>
</evidence>
<reference evidence="5 6" key="1">
    <citation type="submission" date="2016-08" db="EMBL/GenBank/DDBJ databases">
        <authorList>
            <consortium name="Lentinula edodes genome sequencing consortium"/>
            <person name="Sakamoto Y."/>
            <person name="Nakade K."/>
            <person name="Sato S."/>
            <person name="Yoshida Y."/>
            <person name="Miyazaki K."/>
            <person name="Natsume S."/>
            <person name="Konno N."/>
        </authorList>
    </citation>
    <scope>NUCLEOTIDE SEQUENCE [LARGE SCALE GENOMIC DNA]</scope>
    <source>
        <strain evidence="5 6">NBRC 111202</strain>
    </source>
</reference>
<dbReference type="InterPro" id="IPR027417">
    <property type="entry name" value="P-loop_NTPase"/>
</dbReference>
<evidence type="ECO:0000256" key="1">
    <source>
        <dbReference type="ARBA" id="ARBA00022741"/>
    </source>
</evidence>
<feature type="coiled-coil region" evidence="2">
    <location>
        <begin position="504"/>
        <end position="531"/>
    </location>
</feature>
<protein>
    <submittedName>
        <fullName evidence="5">Protein</fullName>
    </submittedName>
</protein>
<feature type="coiled-coil region" evidence="2">
    <location>
        <begin position="432"/>
        <end position="466"/>
    </location>
</feature>
<dbReference type="SUPFAM" id="SSF52540">
    <property type="entry name" value="P-loop containing nucleoside triphosphate hydrolases"/>
    <property type="match status" value="1"/>
</dbReference>
<accession>A0A1Q3ES81</accession>
<feature type="region of interest" description="Disordered" evidence="3">
    <location>
        <begin position="1"/>
        <end position="26"/>
    </location>
</feature>
<organism evidence="5 6">
    <name type="scientific">Lentinula edodes</name>
    <name type="common">Shiitake mushroom</name>
    <name type="synonym">Lentinus edodes</name>
    <dbReference type="NCBI Taxonomy" id="5353"/>
    <lineage>
        <taxon>Eukaryota</taxon>
        <taxon>Fungi</taxon>
        <taxon>Dikarya</taxon>
        <taxon>Basidiomycota</taxon>
        <taxon>Agaricomycotina</taxon>
        <taxon>Agaricomycetes</taxon>
        <taxon>Agaricomycetidae</taxon>
        <taxon>Agaricales</taxon>
        <taxon>Marasmiineae</taxon>
        <taxon>Omphalotaceae</taxon>
        <taxon>Lentinula</taxon>
    </lineage>
</organism>
<gene>
    <name evidence="5" type="ORF">LENED_012279</name>
</gene>
<evidence type="ECO:0000256" key="2">
    <source>
        <dbReference type="SAM" id="Coils"/>
    </source>
</evidence>
<dbReference type="AlphaFoldDB" id="A0A1Q3ES81"/>
<feature type="region of interest" description="Disordered" evidence="3">
    <location>
        <begin position="76"/>
        <end position="95"/>
    </location>
</feature>
<dbReference type="Gene3D" id="3.40.50.300">
    <property type="entry name" value="P-loop containing nucleotide triphosphate hydrolases"/>
    <property type="match status" value="1"/>
</dbReference>
<comment type="caution">
    <text evidence="5">The sequence shown here is derived from an EMBL/GenBank/DDBJ whole genome shotgun (WGS) entry which is preliminary data.</text>
</comment>
<dbReference type="GO" id="GO:0005525">
    <property type="term" value="F:GTP binding"/>
    <property type="evidence" value="ECO:0007669"/>
    <property type="project" value="InterPro"/>
</dbReference>
<evidence type="ECO:0000256" key="3">
    <source>
        <dbReference type="SAM" id="MobiDB-lite"/>
    </source>
</evidence>
<evidence type="ECO:0000313" key="6">
    <source>
        <dbReference type="Proteomes" id="UP000188533"/>
    </source>
</evidence>
<keyword evidence="1" id="KW-0547">Nucleotide-binding</keyword>